<feature type="domain" description="Peptidase M16 middle/third" evidence="9">
    <location>
        <begin position="450"/>
        <end position="562"/>
    </location>
</feature>
<evidence type="ECO:0000256" key="2">
    <source>
        <dbReference type="ARBA" id="ARBA00022670"/>
    </source>
</evidence>
<keyword evidence="12" id="KW-1185">Reference proteome</keyword>
<keyword evidence="5" id="KW-0862">Zinc</keyword>
<evidence type="ECO:0000259" key="10">
    <source>
        <dbReference type="Pfam" id="PF22456"/>
    </source>
</evidence>
<feature type="domain" description="Peptidase M16 C-terminal" evidence="8">
    <location>
        <begin position="135"/>
        <end position="246"/>
    </location>
</feature>
<dbReference type="PANTHER" id="PTHR43690">
    <property type="entry name" value="NARDILYSIN"/>
    <property type="match status" value="1"/>
</dbReference>
<dbReference type="AlphaFoldDB" id="A0A4S4K4P8"/>
<dbReference type="InterPro" id="IPR011765">
    <property type="entry name" value="Pept_M16_N"/>
</dbReference>
<organism evidence="11 12">
    <name type="scientific">Hermanssonia centrifuga</name>
    <dbReference type="NCBI Taxonomy" id="98765"/>
    <lineage>
        <taxon>Eukaryota</taxon>
        <taxon>Fungi</taxon>
        <taxon>Dikarya</taxon>
        <taxon>Basidiomycota</taxon>
        <taxon>Agaricomycotina</taxon>
        <taxon>Agaricomycetes</taxon>
        <taxon>Polyporales</taxon>
        <taxon>Meruliaceae</taxon>
        <taxon>Hermanssonia</taxon>
    </lineage>
</organism>
<proteinExistence type="inferred from homology"/>
<dbReference type="GO" id="GO:0005739">
    <property type="term" value="C:mitochondrion"/>
    <property type="evidence" value="ECO:0007669"/>
    <property type="project" value="TreeGrafter"/>
</dbReference>
<name>A0A4S4K4P8_9APHY</name>
<dbReference type="InterPro" id="IPR007863">
    <property type="entry name" value="Peptidase_M16_C"/>
</dbReference>
<evidence type="ECO:0000313" key="12">
    <source>
        <dbReference type="Proteomes" id="UP000309038"/>
    </source>
</evidence>
<evidence type="ECO:0000256" key="1">
    <source>
        <dbReference type="ARBA" id="ARBA00007261"/>
    </source>
</evidence>
<dbReference type="InterPro" id="IPR011249">
    <property type="entry name" value="Metalloenz_LuxS/M16"/>
</dbReference>
<gene>
    <name evidence="11" type="ORF">EW026_g8279</name>
</gene>
<dbReference type="GO" id="GO:0005829">
    <property type="term" value="C:cytosol"/>
    <property type="evidence" value="ECO:0007669"/>
    <property type="project" value="TreeGrafter"/>
</dbReference>
<dbReference type="SUPFAM" id="SSF63411">
    <property type="entry name" value="LuxS/MPP-like metallohydrolase"/>
    <property type="match status" value="4"/>
</dbReference>
<dbReference type="EMBL" id="SGPJ01000982">
    <property type="protein sequence ID" value="THG92718.1"/>
    <property type="molecule type" value="Genomic_DNA"/>
</dbReference>
<dbReference type="InterPro" id="IPR054734">
    <property type="entry name" value="PqqF-like_C_4"/>
</dbReference>
<sequence>MSSVFSGWKRVAQKDTTPAYSMFTGLIETSDLDSRDYRVLRLENGLQAVLVHDLHADKAAACVDVAVGHLQDPFDVPGLAHFCEHMCTKNDSRRIHQLRNLESLTATARKKLEEEGIDLGEADKGDGGPIGREVRKRLMEWWEKEYCASRMSLAVIGTETLEELTNLVVPLFSLIANRGADPRPKFQQPARGPEQTQSLVFVKTVKDYHGLQLFWLLPDQAPLFLARPAQYMAHFLGHEGPGSIYHPNIVIAVHYEDVVMTIFNYLSLLRISPLEVYHYTEIKQLSATSFRFREKIQPHTYVRTLALDLLEPLPTKQLLSNGTLALEWDENSIRETLNMIRPETCRVLIMARDHDRAFIDTPAPATLPQCIRRTSLSSLWYKKDDQFWVPKAQVKLNIRSYVNIFHCTIPFFILTYILPDHWHMLLLGMRLLVGKLMLPYSRKEPGGKMIDSRLLVDLLKDALSEVTYDAQLAGLDYSVSNHSTGFQISISGYNDKLPILLDTVLLKLKNLVVDPERLKIMLEQLSRLYKNFYLGQPSKLSQHFTSYLLSSVFWTPEEKLAELPYVNHDDVDRHKNDILAKVYVETLVTGNIGREQAIMIMECIEQRLDARALAPSERPRERSLLLPVGANFVASKIHANPKETNSALTYYCQFGDIRDARLRAALELINHIISEPAFSQLRTVEQLGYVVATSMWTAAGSMGLGFKLQSLKPSSVLEQRVEAFIETYRGTLAAFTQEELDAKKEALIMKLLERAKNLKEETSRFWYQIDTGYYDFFQNATDASAIETLGLEEILTVYDTFLMPKSKL</sequence>
<evidence type="ECO:0000256" key="3">
    <source>
        <dbReference type="ARBA" id="ARBA00022723"/>
    </source>
</evidence>
<dbReference type="PANTHER" id="PTHR43690:SF18">
    <property type="entry name" value="INSULIN-DEGRADING ENZYME-RELATED"/>
    <property type="match status" value="1"/>
</dbReference>
<dbReference type="InterPro" id="IPR032632">
    <property type="entry name" value="Peptidase_M16_M"/>
</dbReference>
<dbReference type="GO" id="GO:0004222">
    <property type="term" value="F:metalloendopeptidase activity"/>
    <property type="evidence" value="ECO:0007669"/>
    <property type="project" value="TreeGrafter"/>
</dbReference>
<evidence type="ECO:0000313" key="11">
    <source>
        <dbReference type="EMBL" id="THG92718.1"/>
    </source>
</evidence>
<feature type="non-terminal residue" evidence="11">
    <location>
        <position position="808"/>
    </location>
</feature>
<keyword evidence="3" id="KW-0479">Metal-binding</keyword>
<evidence type="ECO:0000256" key="5">
    <source>
        <dbReference type="ARBA" id="ARBA00022833"/>
    </source>
</evidence>
<dbReference type="Gene3D" id="3.30.830.10">
    <property type="entry name" value="Metalloenzyme, LuxS/M16 peptidase-like"/>
    <property type="match status" value="6"/>
</dbReference>
<feature type="domain" description="Peptidase M16 middle/third" evidence="9">
    <location>
        <begin position="290"/>
        <end position="354"/>
    </location>
</feature>
<evidence type="ECO:0000259" key="8">
    <source>
        <dbReference type="Pfam" id="PF05193"/>
    </source>
</evidence>
<comment type="caution">
    <text evidence="11">The sequence shown here is derived from an EMBL/GenBank/DDBJ whole genome shotgun (WGS) entry which is preliminary data.</text>
</comment>
<dbReference type="Pfam" id="PF22456">
    <property type="entry name" value="PqqF-like_C_4"/>
    <property type="match status" value="1"/>
</dbReference>
<evidence type="ECO:0000256" key="6">
    <source>
        <dbReference type="ARBA" id="ARBA00023049"/>
    </source>
</evidence>
<protein>
    <submittedName>
        <fullName evidence="11">Uncharacterized protein</fullName>
    </submittedName>
</protein>
<dbReference type="Proteomes" id="UP000309038">
    <property type="component" value="Unassembled WGS sequence"/>
</dbReference>
<feature type="domain" description="Peptidase M16 middle/third" evidence="9">
    <location>
        <begin position="363"/>
        <end position="400"/>
    </location>
</feature>
<evidence type="ECO:0000259" key="9">
    <source>
        <dbReference type="Pfam" id="PF16187"/>
    </source>
</evidence>
<dbReference type="Pfam" id="PF16187">
    <property type="entry name" value="Peptidase_M16_M"/>
    <property type="match status" value="3"/>
</dbReference>
<accession>A0A4S4K4P8</accession>
<feature type="domain" description="Coenzyme PQQ synthesis protein F-like C-terminal lobe" evidence="10">
    <location>
        <begin position="668"/>
        <end position="766"/>
    </location>
</feature>
<feature type="domain" description="Peptidase M16 N-terminal" evidence="7">
    <location>
        <begin position="49"/>
        <end position="94"/>
    </location>
</feature>
<dbReference type="Pfam" id="PF05193">
    <property type="entry name" value="Peptidase_M16_C"/>
    <property type="match status" value="1"/>
</dbReference>
<keyword evidence="4" id="KW-0378">Hydrolase</keyword>
<keyword evidence="6" id="KW-0482">Metalloprotease</keyword>
<dbReference type="GO" id="GO:0043171">
    <property type="term" value="P:peptide catabolic process"/>
    <property type="evidence" value="ECO:0007669"/>
    <property type="project" value="TreeGrafter"/>
</dbReference>
<dbReference type="InterPro" id="IPR050626">
    <property type="entry name" value="Peptidase_M16"/>
</dbReference>
<dbReference type="GO" id="GO:0051603">
    <property type="term" value="P:proteolysis involved in protein catabolic process"/>
    <property type="evidence" value="ECO:0007669"/>
    <property type="project" value="TreeGrafter"/>
</dbReference>
<dbReference type="GO" id="GO:0046872">
    <property type="term" value="F:metal ion binding"/>
    <property type="evidence" value="ECO:0007669"/>
    <property type="project" value="UniProtKB-KW"/>
</dbReference>
<keyword evidence="2" id="KW-0645">Protease</keyword>
<comment type="similarity">
    <text evidence="1">Belongs to the peptidase M16 family.</text>
</comment>
<dbReference type="Pfam" id="PF00675">
    <property type="entry name" value="Peptidase_M16"/>
    <property type="match status" value="1"/>
</dbReference>
<evidence type="ECO:0000256" key="4">
    <source>
        <dbReference type="ARBA" id="ARBA00022801"/>
    </source>
</evidence>
<evidence type="ECO:0000259" key="7">
    <source>
        <dbReference type="Pfam" id="PF00675"/>
    </source>
</evidence>
<reference evidence="11 12" key="1">
    <citation type="submission" date="2019-02" db="EMBL/GenBank/DDBJ databases">
        <title>Genome sequencing of the rare red list fungi Phlebia centrifuga.</title>
        <authorList>
            <person name="Buettner E."/>
            <person name="Kellner H."/>
        </authorList>
    </citation>
    <scope>NUCLEOTIDE SEQUENCE [LARGE SCALE GENOMIC DNA]</scope>
    <source>
        <strain evidence="11 12">DSM 108282</strain>
    </source>
</reference>